<evidence type="ECO:0000313" key="1">
    <source>
        <dbReference type="EMBL" id="GKH73547.1"/>
    </source>
</evidence>
<reference evidence="1" key="1">
    <citation type="submission" date="2022-01" db="EMBL/GenBank/DDBJ databases">
        <title>Novel bile acid biosynthetic pathways are enriched in the microbiome of centenarians.</title>
        <authorList>
            <person name="Sato Y."/>
            <person name="Atarashi K."/>
            <person name="Plichta R.D."/>
            <person name="Arai Y."/>
            <person name="Sasajima S."/>
            <person name="Kearney M.S."/>
            <person name="Suda W."/>
            <person name="Takeshita K."/>
            <person name="Sasaki T."/>
            <person name="Okamoto S."/>
            <person name="Skelly N.A."/>
            <person name="Okamura Y."/>
            <person name="Vlamakis H."/>
            <person name="Li Y."/>
            <person name="Tanoue T."/>
            <person name="Takei H."/>
            <person name="Nittono H."/>
            <person name="Narushima S."/>
            <person name="Irie J."/>
            <person name="Itoh H."/>
            <person name="Moriya K."/>
            <person name="Sugiura Y."/>
            <person name="Suematsu M."/>
            <person name="Moritoki N."/>
            <person name="Shibata S."/>
            <person name="Littman R.D."/>
            <person name="Fischbach A.M."/>
            <person name="Uwamino Y."/>
            <person name="Inoue T."/>
            <person name="Honda A."/>
            <person name="Hattori M."/>
            <person name="Murai T."/>
            <person name="Xavier J.R."/>
            <person name="Hirose N."/>
            <person name="Honda K."/>
        </authorList>
    </citation>
    <scope>NUCLEOTIDE SEQUENCE</scope>
    <source>
        <strain evidence="1">CE91-St3</strain>
    </source>
</reference>
<dbReference type="Pfam" id="PF07610">
    <property type="entry name" value="DUF1573"/>
    <property type="match status" value="1"/>
</dbReference>
<proteinExistence type="predicted"/>
<protein>
    <recommendedName>
        <fullName evidence="3">DUF1573 domain-containing protein</fullName>
    </recommendedName>
</protein>
<dbReference type="Gene3D" id="2.60.40.10">
    <property type="entry name" value="Immunoglobulins"/>
    <property type="match status" value="1"/>
</dbReference>
<sequence>MNATRTVGMLLLLLFCMSCGRKEHDKQNKRIVHDHIGREMLFPKDIVYTRFLKDTIDYRMPENVEYKVVVYVDSTGCTECKLKLQEWKDFISYIDTLSGGKVAFMFFYNLSDYKKVGFRLKHENFDYPVCLNRSEELSRLNNIREGDRNHTFLLDKENHILEIGNPMFDLEIRDKYVAYMTDDRELLSFIENKTQVTVARPVIDLGKIDKGMEKEVSFLLKNTGRNPLTLFEMQTSCGCTRATYDQRTALTNEEILVTVKVVKEYAGSFSETISIRCNTDDPIFLEIKGSVQ</sequence>
<organism evidence="1 2">
    <name type="scientific">Parabacteroides merdae</name>
    <dbReference type="NCBI Taxonomy" id="46503"/>
    <lineage>
        <taxon>Bacteria</taxon>
        <taxon>Pseudomonadati</taxon>
        <taxon>Bacteroidota</taxon>
        <taxon>Bacteroidia</taxon>
        <taxon>Bacteroidales</taxon>
        <taxon>Tannerellaceae</taxon>
        <taxon>Parabacteroides</taxon>
    </lineage>
</organism>
<gene>
    <name evidence="1" type="ORF">CE91St3_34100</name>
</gene>
<dbReference type="AlphaFoldDB" id="A0AA37K975"/>
<name>A0AA37K975_9BACT</name>
<evidence type="ECO:0000313" key="2">
    <source>
        <dbReference type="Proteomes" id="UP001055114"/>
    </source>
</evidence>
<dbReference type="EMBL" id="BQNZ01000003">
    <property type="protein sequence ID" value="GKH73547.1"/>
    <property type="molecule type" value="Genomic_DNA"/>
</dbReference>
<dbReference type="InterPro" id="IPR013783">
    <property type="entry name" value="Ig-like_fold"/>
</dbReference>
<dbReference type="PANTHER" id="PTHR37833:SF1">
    <property type="entry name" value="SIGNAL PEPTIDE PROTEIN"/>
    <property type="match status" value="1"/>
</dbReference>
<dbReference type="PANTHER" id="PTHR37833">
    <property type="entry name" value="LIPOPROTEIN-RELATED"/>
    <property type="match status" value="1"/>
</dbReference>
<comment type="caution">
    <text evidence="1">The sequence shown here is derived from an EMBL/GenBank/DDBJ whole genome shotgun (WGS) entry which is preliminary data.</text>
</comment>
<evidence type="ECO:0008006" key="3">
    <source>
        <dbReference type="Google" id="ProtNLM"/>
    </source>
</evidence>
<accession>A0AA37K975</accession>
<dbReference type="InterPro" id="IPR011467">
    <property type="entry name" value="DUF1573"/>
</dbReference>
<dbReference type="Proteomes" id="UP001055114">
    <property type="component" value="Unassembled WGS sequence"/>
</dbReference>